<dbReference type="AlphaFoldDB" id="A0A5E4LQY7"/>
<gene>
    <name evidence="2" type="ORF">LFW2832_00662</name>
</gene>
<comment type="caution">
    <text evidence="2">The sequence shown here is derived from an EMBL/GenBank/DDBJ whole genome shotgun (WGS) entry which is preliminary data.</text>
</comment>
<reference evidence="2 3" key="1">
    <citation type="submission" date="2019-08" db="EMBL/GenBank/DDBJ databases">
        <authorList>
            <person name="Vazquez-Campos X."/>
        </authorList>
    </citation>
    <scope>NUCLEOTIDE SEQUENCE [LARGE SCALE GENOMIC DNA]</scope>
    <source>
        <strain evidence="2">LFW-283_2</strain>
    </source>
</reference>
<accession>A0A5E4LQY7</accession>
<evidence type="ECO:0000313" key="3">
    <source>
        <dbReference type="Proteomes" id="UP000789941"/>
    </source>
</evidence>
<evidence type="ECO:0000313" key="2">
    <source>
        <dbReference type="EMBL" id="VVC03991.1"/>
    </source>
</evidence>
<feature type="region of interest" description="Disordered" evidence="1">
    <location>
        <begin position="1"/>
        <end position="35"/>
    </location>
</feature>
<name>A0A5E4LQY7_9ARCH</name>
<proteinExistence type="predicted"/>
<feature type="compositionally biased region" description="Polar residues" evidence="1">
    <location>
        <begin position="16"/>
        <end position="34"/>
    </location>
</feature>
<protein>
    <submittedName>
        <fullName evidence="2">Uncharacterized protein</fullName>
    </submittedName>
</protein>
<dbReference type="Proteomes" id="UP000789941">
    <property type="component" value="Unassembled WGS sequence"/>
</dbReference>
<organism evidence="2 3">
    <name type="scientific">Candidatus Bilamarchaeum dharawalense</name>
    <dbReference type="NCBI Taxonomy" id="2885759"/>
    <lineage>
        <taxon>Archaea</taxon>
        <taxon>Candidatus Micrarchaeota</taxon>
        <taxon>Candidatus Micrarchaeia</taxon>
        <taxon>Candidatus Anstonellales</taxon>
        <taxon>Candidatus Bilamarchaeaceae</taxon>
        <taxon>Candidatus Bilamarchaeum</taxon>
    </lineage>
</organism>
<dbReference type="EMBL" id="CABMJJ010000009">
    <property type="protein sequence ID" value="VVC03991.1"/>
    <property type="molecule type" value="Genomic_DNA"/>
</dbReference>
<sequence length="185" mass="21504">MEENEDQTDDYPPSASEGNKTKQIASRGVPSSESIYLPRHDSHELRSFQDKNENLTRNAWNIEELTNFIFSKQYQPKYYEIALGFLKVLYEKTQMTGEETAAFVKTSGISKATFYNRVLPRLKRVGMIKVERDTIVAIESRRKFRPMRISLSKTFGNYFMKIGDSWLALVDDARSKIEKKEQSKL</sequence>
<evidence type="ECO:0000256" key="1">
    <source>
        <dbReference type="SAM" id="MobiDB-lite"/>
    </source>
</evidence>